<dbReference type="Proteomes" id="UP001497482">
    <property type="component" value="Chromosome 17"/>
</dbReference>
<keyword evidence="3" id="KW-0964">Secreted</keyword>
<keyword evidence="7" id="KW-0325">Glycoprotein</keyword>
<keyword evidence="10" id="KW-1185">Reference proteome</keyword>
<dbReference type="AlphaFoldDB" id="A0AAV2K803"/>
<evidence type="ECO:0000256" key="4">
    <source>
        <dbReference type="ARBA" id="ARBA00022530"/>
    </source>
</evidence>
<dbReference type="EMBL" id="OZ035839">
    <property type="protein sequence ID" value="CAL1585854.1"/>
    <property type="molecule type" value="Genomic_DNA"/>
</dbReference>
<keyword evidence="5 8" id="KW-0732">Signal</keyword>
<dbReference type="InterPro" id="IPR008673">
    <property type="entry name" value="MAGP"/>
</dbReference>
<evidence type="ECO:0000256" key="8">
    <source>
        <dbReference type="SAM" id="SignalP"/>
    </source>
</evidence>
<evidence type="ECO:0000256" key="6">
    <source>
        <dbReference type="ARBA" id="ARBA00023157"/>
    </source>
</evidence>
<feature type="signal peptide" evidence="8">
    <location>
        <begin position="1"/>
        <end position="19"/>
    </location>
</feature>
<dbReference type="PANTHER" id="PTHR16485:SF7">
    <property type="entry name" value="MICROFIBRIL-ASSOCIATED PROTEIN 5"/>
    <property type="match status" value="1"/>
</dbReference>
<proteinExistence type="inferred from homology"/>
<gene>
    <name evidence="9" type="ORF">KC01_LOCUS16026</name>
</gene>
<feature type="chain" id="PRO_5043449754" evidence="8">
    <location>
        <begin position="20"/>
        <end position="80"/>
    </location>
</feature>
<organism evidence="9 10">
    <name type="scientific">Knipowitschia caucasica</name>
    <name type="common">Caucasian dwarf goby</name>
    <name type="synonym">Pomatoschistus caucasicus</name>
    <dbReference type="NCBI Taxonomy" id="637954"/>
    <lineage>
        <taxon>Eukaryota</taxon>
        <taxon>Metazoa</taxon>
        <taxon>Chordata</taxon>
        <taxon>Craniata</taxon>
        <taxon>Vertebrata</taxon>
        <taxon>Euteleostomi</taxon>
        <taxon>Actinopterygii</taxon>
        <taxon>Neopterygii</taxon>
        <taxon>Teleostei</taxon>
        <taxon>Neoteleostei</taxon>
        <taxon>Acanthomorphata</taxon>
        <taxon>Gobiaria</taxon>
        <taxon>Gobiiformes</taxon>
        <taxon>Gobioidei</taxon>
        <taxon>Gobiidae</taxon>
        <taxon>Gobiinae</taxon>
        <taxon>Knipowitschia</taxon>
    </lineage>
</organism>
<keyword evidence="4" id="KW-0272">Extracellular matrix</keyword>
<keyword evidence="6" id="KW-1015">Disulfide bond</keyword>
<dbReference type="PANTHER" id="PTHR16485">
    <property type="entry name" value="MICROFIBRILLAR-ASSOCIATED PROTEIN 2"/>
    <property type="match status" value="1"/>
</dbReference>
<comment type="subcellular location">
    <subcellularLocation>
        <location evidence="1">Secreted</location>
        <location evidence="1">Extracellular space</location>
        <location evidence="1">Extracellular matrix</location>
    </subcellularLocation>
</comment>
<comment type="similarity">
    <text evidence="2">Belongs to the MFAP family.</text>
</comment>
<evidence type="ECO:0000256" key="1">
    <source>
        <dbReference type="ARBA" id="ARBA00004498"/>
    </source>
</evidence>
<evidence type="ECO:0000256" key="7">
    <source>
        <dbReference type="ARBA" id="ARBA00023180"/>
    </source>
</evidence>
<evidence type="ECO:0000256" key="3">
    <source>
        <dbReference type="ARBA" id="ARBA00022525"/>
    </source>
</evidence>
<sequence>MATLPVVLLLCAFHVFTAGAQTESTEAPESLPSDCREEMYPCTRMYSVHRPAKKCIGGFCLYSGTVPRALRVAETHPALS</sequence>
<dbReference type="Pfam" id="PF05507">
    <property type="entry name" value="MAGP"/>
    <property type="match status" value="1"/>
</dbReference>
<name>A0AAV2K803_KNICA</name>
<evidence type="ECO:0000256" key="5">
    <source>
        <dbReference type="ARBA" id="ARBA00022729"/>
    </source>
</evidence>
<evidence type="ECO:0000313" key="10">
    <source>
        <dbReference type="Proteomes" id="UP001497482"/>
    </source>
</evidence>
<evidence type="ECO:0000313" key="9">
    <source>
        <dbReference type="EMBL" id="CAL1585854.1"/>
    </source>
</evidence>
<evidence type="ECO:0000256" key="2">
    <source>
        <dbReference type="ARBA" id="ARBA00005317"/>
    </source>
</evidence>
<dbReference type="GO" id="GO:0001527">
    <property type="term" value="C:microfibril"/>
    <property type="evidence" value="ECO:0007669"/>
    <property type="project" value="InterPro"/>
</dbReference>
<dbReference type="GO" id="GO:0048048">
    <property type="term" value="P:embryonic eye morphogenesis"/>
    <property type="evidence" value="ECO:0007669"/>
    <property type="project" value="TreeGrafter"/>
</dbReference>
<accession>A0AAV2K803</accession>
<protein>
    <submittedName>
        <fullName evidence="9">Uncharacterized protein</fullName>
    </submittedName>
</protein>
<reference evidence="9 10" key="1">
    <citation type="submission" date="2024-04" db="EMBL/GenBank/DDBJ databases">
        <authorList>
            <person name="Waldvogel A.-M."/>
            <person name="Schoenle A."/>
        </authorList>
    </citation>
    <scope>NUCLEOTIDE SEQUENCE [LARGE SCALE GENOMIC DNA]</scope>
</reference>